<dbReference type="Pfam" id="PF13392">
    <property type="entry name" value="HNH_3"/>
    <property type="match status" value="1"/>
</dbReference>
<sequence length="111" mass="12786">MTLIHRLVAFLFVSGITNGKNIVDHIDENKLNNYYKNLEWVTPRENTTLSLGKPVVQIDPTSGKIIKRYRSIKSALQHLNKSLKSTNITMCCKGITKSAYGYKWKMWKNNI</sequence>
<organism evidence="2">
    <name type="scientific">Mimivirus LCMiAC01</name>
    <dbReference type="NCBI Taxonomy" id="2506608"/>
    <lineage>
        <taxon>Viruses</taxon>
        <taxon>Varidnaviria</taxon>
        <taxon>Bamfordvirae</taxon>
        <taxon>Nucleocytoviricota</taxon>
        <taxon>Megaviricetes</taxon>
        <taxon>Imitervirales</taxon>
        <taxon>Mimiviridae</taxon>
        <taxon>Klosneuvirinae</taxon>
    </lineage>
</organism>
<protein>
    <submittedName>
        <fullName evidence="2">HNH endonuclease</fullName>
    </submittedName>
</protein>
<keyword evidence="2" id="KW-0255">Endonuclease</keyword>
<dbReference type="Gene3D" id="1.10.10.10">
    <property type="entry name" value="Winged helix-like DNA-binding domain superfamily/Winged helix DNA-binding domain"/>
    <property type="match status" value="1"/>
</dbReference>
<dbReference type="InterPro" id="IPR003615">
    <property type="entry name" value="HNH_nuc"/>
</dbReference>
<name>A0A481Z0R2_9VIRU</name>
<dbReference type="GO" id="GO:0004519">
    <property type="term" value="F:endonuclease activity"/>
    <property type="evidence" value="ECO:0007669"/>
    <property type="project" value="UniProtKB-KW"/>
</dbReference>
<accession>A0A481Z0R2</accession>
<evidence type="ECO:0000259" key="1">
    <source>
        <dbReference type="Pfam" id="PF13392"/>
    </source>
</evidence>
<dbReference type="Gene3D" id="3.90.75.20">
    <property type="match status" value="1"/>
</dbReference>
<dbReference type="SUPFAM" id="SSF54060">
    <property type="entry name" value="His-Me finger endonucleases"/>
    <property type="match status" value="1"/>
</dbReference>
<dbReference type="EMBL" id="MK500388">
    <property type="protein sequence ID" value="QBK88374.1"/>
    <property type="molecule type" value="Genomic_DNA"/>
</dbReference>
<reference evidence="2" key="1">
    <citation type="journal article" date="2019" name="MBio">
        <title>Virus Genomes from Deep Sea Sediments Expand the Ocean Megavirome and Support Independent Origins of Viral Gigantism.</title>
        <authorList>
            <person name="Backstrom D."/>
            <person name="Yutin N."/>
            <person name="Jorgensen S.L."/>
            <person name="Dharamshi J."/>
            <person name="Homa F."/>
            <person name="Zaremba-Niedwiedzka K."/>
            <person name="Spang A."/>
            <person name="Wolf Y.I."/>
            <person name="Koonin E.V."/>
            <person name="Ettema T.J."/>
        </authorList>
    </citation>
    <scope>NUCLEOTIDE SEQUENCE</scope>
</reference>
<dbReference type="InterPro" id="IPR044925">
    <property type="entry name" value="His-Me_finger_sf"/>
</dbReference>
<proteinExistence type="predicted"/>
<dbReference type="InterPro" id="IPR036388">
    <property type="entry name" value="WH-like_DNA-bd_sf"/>
</dbReference>
<keyword evidence="2" id="KW-0540">Nuclease</keyword>
<evidence type="ECO:0000313" key="2">
    <source>
        <dbReference type="EMBL" id="QBK88374.1"/>
    </source>
</evidence>
<feature type="domain" description="HNH nuclease" evidence="1">
    <location>
        <begin position="4"/>
        <end position="47"/>
    </location>
</feature>
<gene>
    <name evidence="2" type="ORF">LCMiAC01_00380</name>
</gene>
<keyword evidence="2" id="KW-0378">Hydrolase</keyword>